<evidence type="ECO:0000313" key="4">
    <source>
        <dbReference type="Proteomes" id="UP000265515"/>
    </source>
</evidence>
<dbReference type="PANTHER" id="PTHR33492">
    <property type="entry name" value="OSJNBA0043A12.37 PROTEIN-RELATED"/>
    <property type="match status" value="1"/>
</dbReference>
<dbReference type="EMBL" id="BFEA01000210">
    <property type="protein sequence ID" value="GBG74769.1"/>
    <property type="molecule type" value="Genomic_DNA"/>
</dbReference>
<reference evidence="3 4" key="1">
    <citation type="journal article" date="2018" name="Cell">
        <title>The Chara Genome: Secondary Complexity and Implications for Plant Terrestrialization.</title>
        <authorList>
            <person name="Nishiyama T."/>
            <person name="Sakayama H."/>
            <person name="Vries J.D."/>
            <person name="Buschmann H."/>
            <person name="Saint-Marcoux D."/>
            <person name="Ullrich K.K."/>
            <person name="Haas F.B."/>
            <person name="Vanderstraeten L."/>
            <person name="Becker D."/>
            <person name="Lang D."/>
            <person name="Vosolsobe S."/>
            <person name="Rombauts S."/>
            <person name="Wilhelmsson P.K.I."/>
            <person name="Janitza P."/>
            <person name="Kern R."/>
            <person name="Heyl A."/>
            <person name="Rumpler F."/>
            <person name="Villalobos L.I.A.C."/>
            <person name="Clay J.M."/>
            <person name="Skokan R."/>
            <person name="Toyoda A."/>
            <person name="Suzuki Y."/>
            <person name="Kagoshima H."/>
            <person name="Schijlen E."/>
            <person name="Tajeshwar N."/>
            <person name="Catarino B."/>
            <person name="Hetherington A.J."/>
            <person name="Saltykova A."/>
            <person name="Bonnot C."/>
            <person name="Breuninger H."/>
            <person name="Symeonidi A."/>
            <person name="Radhakrishnan G.V."/>
            <person name="Van Nieuwerburgh F."/>
            <person name="Deforce D."/>
            <person name="Chang C."/>
            <person name="Karol K.G."/>
            <person name="Hedrich R."/>
            <person name="Ulvskov P."/>
            <person name="Glockner G."/>
            <person name="Delwiche C.F."/>
            <person name="Petrasek J."/>
            <person name="Van de Peer Y."/>
            <person name="Friml J."/>
            <person name="Beilby M."/>
            <person name="Dolan L."/>
            <person name="Kohara Y."/>
            <person name="Sugano S."/>
            <person name="Fujiyama A."/>
            <person name="Delaux P.-M."/>
            <person name="Quint M."/>
            <person name="TheiBen G."/>
            <person name="Hagemann M."/>
            <person name="Harholt J."/>
            <person name="Dunand C."/>
            <person name="Zachgo S."/>
            <person name="Langdale J."/>
            <person name="Maumus F."/>
            <person name="Straeten D.V.D."/>
            <person name="Gould S.B."/>
            <person name="Rensing S.A."/>
        </authorList>
    </citation>
    <scope>NUCLEOTIDE SEQUENCE [LARGE SCALE GENOMIC DNA]</scope>
    <source>
        <strain evidence="3 4">S276</strain>
    </source>
</reference>
<feature type="compositionally biased region" description="Polar residues" evidence="1">
    <location>
        <begin position="366"/>
        <end position="376"/>
    </location>
</feature>
<accession>A0A388KXI0</accession>
<comment type="caution">
    <text evidence="3">The sequence shown here is derived from an EMBL/GenBank/DDBJ whole genome shotgun (WGS) entry which is preliminary data.</text>
</comment>
<name>A0A388KXI0_CHABU</name>
<keyword evidence="4" id="KW-1185">Reference proteome</keyword>
<feature type="compositionally biased region" description="Low complexity" evidence="1">
    <location>
        <begin position="342"/>
        <end position="354"/>
    </location>
</feature>
<dbReference type="InterPro" id="IPR044822">
    <property type="entry name" value="Myb_DNA-bind_4"/>
</dbReference>
<feature type="region of interest" description="Disordered" evidence="1">
    <location>
        <begin position="39"/>
        <end position="84"/>
    </location>
</feature>
<dbReference type="Proteomes" id="UP000265515">
    <property type="component" value="Unassembled WGS sequence"/>
</dbReference>
<dbReference type="AlphaFoldDB" id="A0A388KXI0"/>
<feature type="domain" description="Myb/SANT-like DNA-binding" evidence="2">
    <location>
        <begin position="85"/>
        <end position="166"/>
    </location>
</feature>
<gene>
    <name evidence="3" type="ORF">CBR_g19281</name>
</gene>
<dbReference type="Pfam" id="PF13837">
    <property type="entry name" value="Myb_DNA-bind_4"/>
    <property type="match status" value="1"/>
</dbReference>
<evidence type="ECO:0000313" key="3">
    <source>
        <dbReference type="EMBL" id="GBG74769.1"/>
    </source>
</evidence>
<evidence type="ECO:0000256" key="1">
    <source>
        <dbReference type="SAM" id="MobiDB-lite"/>
    </source>
</evidence>
<proteinExistence type="predicted"/>
<feature type="region of interest" description="Disordered" evidence="1">
    <location>
        <begin position="285"/>
        <end position="392"/>
    </location>
</feature>
<dbReference type="Gramene" id="GBG74769">
    <property type="protein sequence ID" value="GBG74769"/>
    <property type="gene ID" value="CBR_g19281"/>
</dbReference>
<dbReference type="STRING" id="69332.A0A388KXI0"/>
<feature type="compositionally biased region" description="Basic and acidic residues" evidence="1">
    <location>
        <begin position="71"/>
        <end position="84"/>
    </location>
</feature>
<protein>
    <recommendedName>
        <fullName evidence="2">Myb/SANT-like DNA-binding domain-containing protein</fullName>
    </recommendedName>
</protein>
<dbReference type="PANTHER" id="PTHR33492:SF11">
    <property type="entry name" value="OS04G0670900 PROTEIN"/>
    <property type="match status" value="1"/>
</dbReference>
<organism evidence="3 4">
    <name type="scientific">Chara braunii</name>
    <name type="common">Braun's stonewort</name>
    <dbReference type="NCBI Taxonomy" id="69332"/>
    <lineage>
        <taxon>Eukaryota</taxon>
        <taxon>Viridiplantae</taxon>
        <taxon>Streptophyta</taxon>
        <taxon>Charophyceae</taxon>
        <taxon>Charales</taxon>
        <taxon>Characeae</taxon>
        <taxon>Chara</taxon>
    </lineage>
</organism>
<sequence>MKTITRGVQRLHVDEGNDTAVQEPLDCDDADGDEDCNFDNLPEIRPLRSKVRNGGASAKKCPTPRNRRNKKMDEDTGKSDGEGDRNFWSVGDTIALVRAKRDQDLYIVGLGHSLARMKTREWKWEGVRARLQTMGVTRKAIDCGKKWDNLMQQFKKVHKFQNLSGGKYYFKLASSARRSEGNNFVMDRSVYDDMEAVTKGDHTIQTRGRRGGFRCRQARGLEGNPWPGRERGCRHVPKARRFRSEEASGSVPPRRAQTWAIADEGDDDDVVATKEEALEDTVSALRGRGRQRSSDQSIARRLVTPPSETQHVSACDTAKAKEVVDVGSEDDEPLESRRQRNVTRGATTTVVRARGATEERPPQGGLPSTPSQQHPRNTTDEGGSMERGGGGEIQQEVRVVVGGPIAVPGAGTSSTVAPVARVGEELLVVEREVARGEKKAGDLPCDGGGEYCSARLARLGLQVRECPPGYNLALQYSLESVATDIARAMWYGEEWSNIVSAAVCMRTIDLSMDLTLWFAGANIEDRPKDDDMAAYQESTVICITHAFRAAVQMGANVDGGLISHDRLSRVADCFKLLLAASMRLMRMAGDDLRSHYEAFYFTKLVAKPTLVPSMHRSFEHRRSVIRATNVVTERLGKANATLGEHPKYIPN</sequence>
<evidence type="ECO:0000259" key="2">
    <source>
        <dbReference type="Pfam" id="PF13837"/>
    </source>
</evidence>
<dbReference type="Gene3D" id="1.10.10.60">
    <property type="entry name" value="Homeodomain-like"/>
    <property type="match status" value="1"/>
</dbReference>